<dbReference type="InterPro" id="IPR011009">
    <property type="entry name" value="Kinase-like_dom_sf"/>
</dbReference>
<evidence type="ECO:0000256" key="10">
    <source>
        <dbReference type="SAM" id="Coils"/>
    </source>
</evidence>
<keyword evidence="7" id="KW-0067">ATP-binding</keyword>
<evidence type="ECO:0000313" key="12">
    <source>
        <dbReference type="EMBL" id="JAI15629.1"/>
    </source>
</evidence>
<dbReference type="SUPFAM" id="SSF56112">
    <property type="entry name" value="Protein kinase-like (PK-like)"/>
    <property type="match status" value="1"/>
</dbReference>
<keyword evidence="6" id="KW-0418">Kinase</keyword>
<evidence type="ECO:0000256" key="7">
    <source>
        <dbReference type="ARBA" id="ARBA00022840"/>
    </source>
</evidence>
<evidence type="ECO:0000256" key="6">
    <source>
        <dbReference type="ARBA" id="ARBA00022777"/>
    </source>
</evidence>
<dbReference type="GO" id="GO:0004694">
    <property type="term" value="F:eukaryotic translation initiation factor 2alpha kinase activity"/>
    <property type="evidence" value="ECO:0007669"/>
    <property type="project" value="TreeGrafter"/>
</dbReference>
<proteinExistence type="evidence at transcript level"/>
<dbReference type="GO" id="GO:0005524">
    <property type="term" value="F:ATP binding"/>
    <property type="evidence" value="ECO:0007669"/>
    <property type="project" value="UniProtKB-KW"/>
</dbReference>
<dbReference type="Gene3D" id="1.10.510.10">
    <property type="entry name" value="Transferase(Phosphotransferase) domain 1"/>
    <property type="match status" value="1"/>
</dbReference>
<protein>
    <recommendedName>
        <fullName evidence="1">non-specific serine/threonine protein kinase</fullName>
        <ecNumber evidence="1">2.7.11.1</ecNumber>
    </recommendedName>
    <alternativeName>
        <fullName evidence="9">Heme-regulated eukaryotic initiation factor eIF-2-alpha kinase</fullName>
    </alternativeName>
</protein>
<dbReference type="Gene3D" id="3.30.200.20">
    <property type="entry name" value="Phosphorylase Kinase, domain 1"/>
    <property type="match status" value="1"/>
</dbReference>
<comment type="similarity">
    <text evidence="8">Belongs to the protein kinase superfamily. Ser/Thr protein kinase family. GCN2 subfamily.</text>
</comment>
<dbReference type="PANTHER" id="PTHR11042:SF187">
    <property type="entry name" value="EUKARYOTIC TRANSLATION INITIATION FACTOR 2-ALPHA KINASE 2"/>
    <property type="match status" value="1"/>
</dbReference>
<dbReference type="GO" id="GO:0003743">
    <property type="term" value="F:translation initiation factor activity"/>
    <property type="evidence" value="ECO:0007669"/>
    <property type="project" value="UniProtKB-KW"/>
</dbReference>
<dbReference type="SMART" id="SM00220">
    <property type="entry name" value="S_TKc"/>
    <property type="match status" value="1"/>
</dbReference>
<keyword evidence="2" id="KW-0723">Serine/threonine-protein kinase</keyword>
<evidence type="ECO:0000256" key="9">
    <source>
        <dbReference type="ARBA" id="ARBA00042914"/>
    </source>
</evidence>
<dbReference type="AlphaFoldDB" id="A0A0K8TMR2"/>
<reference evidence="12" key="1">
    <citation type="journal article" date="2015" name="Insect Biochem. Mol. Biol.">
        <title>An insight into the sialome of the horse fly, Tabanus bromius.</title>
        <authorList>
            <person name="Ribeiro J.M."/>
            <person name="Kazimirova M."/>
            <person name="Takac P."/>
            <person name="Andersen J.F."/>
            <person name="Francischetti I.M."/>
        </authorList>
    </citation>
    <scope>NUCLEOTIDE SEQUENCE</scope>
</reference>
<dbReference type="EMBL" id="GDAI01001974">
    <property type="protein sequence ID" value="JAI15629.1"/>
    <property type="molecule type" value="mRNA"/>
</dbReference>
<dbReference type="PROSITE" id="PS50011">
    <property type="entry name" value="PROTEIN_KINASE_DOM"/>
    <property type="match status" value="1"/>
</dbReference>
<keyword evidence="12" id="KW-0648">Protein biosynthesis</keyword>
<evidence type="ECO:0000259" key="11">
    <source>
        <dbReference type="PROSITE" id="PS50011"/>
    </source>
</evidence>
<keyword evidence="12" id="KW-0396">Initiation factor</keyword>
<dbReference type="InterPro" id="IPR000719">
    <property type="entry name" value="Prot_kinase_dom"/>
</dbReference>
<evidence type="ECO:0000256" key="3">
    <source>
        <dbReference type="ARBA" id="ARBA00022553"/>
    </source>
</evidence>
<sequence>MDNLEDGIWEGINTITEFDGGQVYDSGTPWRSRSRAESWRSDDIAPPRPKTTTSLLIESLIKLICNSLEKDPRIASECYNAICEEFYKINLVDESYSTDEYESIRSQYQFQIYKIMCAVRGQELPVALPTFQVEKVTPGETIWSRYRRDFEEISFIANGGFGKVFKARHKLDAKEYAIKQIKINSTTIKLCHLAEVKTISGLNHPNIVQYKASWLEPYLSYKSPLSINDGLQSSTDSFSNIATSTNNSSCFNCETTSEQSSNSDSVQFLRSNEEKKVTDSQDQKSWSSKAVCEYRNGSIAKYRANGKAAVLFIQMDFCQWNLRNWLDERNSAKSFEEFYSVNFPRLNNTDINHLNIVNEIFYQLLSGLNYIHSRKIVHHDIKPSNIFIATRNDYSVVKVGDFGLACPLQSNRHGSSLGTPMYAAPEQLNGQCTSKSDIYSLGIVLLELLLKFNTQMERVRTIQDAREGILPKELNLQSKELIRSLLNHEMKRPDAMKIIKLINAVTSKKKTRGFRSRPVDTHGDSVDWQTFLDKLKDKDVLIEKLRAEISQKNEEIEHLRNLVSKPKVNDEKTA</sequence>
<dbReference type="InterPro" id="IPR054521">
    <property type="entry name" value="HRI2_3H"/>
</dbReference>
<dbReference type="GO" id="GO:0005737">
    <property type="term" value="C:cytoplasm"/>
    <property type="evidence" value="ECO:0007669"/>
    <property type="project" value="TreeGrafter"/>
</dbReference>
<dbReference type="InterPro" id="IPR008271">
    <property type="entry name" value="Ser/Thr_kinase_AS"/>
</dbReference>
<evidence type="ECO:0000256" key="2">
    <source>
        <dbReference type="ARBA" id="ARBA00022527"/>
    </source>
</evidence>
<evidence type="ECO:0000256" key="5">
    <source>
        <dbReference type="ARBA" id="ARBA00022741"/>
    </source>
</evidence>
<name>A0A0K8TMR2_TABBR</name>
<keyword evidence="3" id="KW-0597">Phosphoprotein</keyword>
<organism evidence="12">
    <name type="scientific">Tabanus bromius</name>
    <name type="common">Band-eyed brown horse fly</name>
    <dbReference type="NCBI Taxonomy" id="304241"/>
    <lineage>
        <taxon>Eukaryota</taxon>
        <taxon>Metazoa</taxon>
        <taxon>Ecdysozoa</taxon>
        <taxon>Arthropoda</taxon>
        <taxon>Hexapoda</taxon>
        <taxon>Insecta</taxon>
        <taxon>Pterygota</taxon>
        <taxon>Neoptera</taxon>
        <taxon>Endopterygota</taxon>
        <taxon>Diptera</taxon>
        <taxon>Brachycera</taxon>
        <taxon>Tabanomorpha</taxon>
        <taxon>Tabanoidea</taxon>
        <taxon>Tabanidae</taxon>
        <taxon>Tabanus</taxon>
    </lineage>
</organism>
<evidence type="ECO:0000256" key="8">
    <source>
        <dbReference type="ARBA" id="ARBA00037982"/>
    </source>
</evidence>
<keyword evidence="10" id="KW-0175">Coiled coil</keyword>
<dbReference type="PANTHER" id="PTHR11042">
    <property type="entry name" value="EUKARYOTIC TRANSLATION INITIATION FACTOR 2-ALPHA KINASE EIF2-ALPHA KINASE -RELATED"/>
    <property type="match status" value="1"/>
</dbReference>
<dbReference type="Pfam" id="PF00069">
    <property type="entry name" value="Pkinase"/>
    <property type="match status" value="2"/>
</dbReference>
<feature type="domain" description="Protein kinase" evidence="11">
    <location>
        <begin position="150"/>
        <end position="506"/>
    </location>
</feature>
<keyword evidence="5" id="KW-0547">Nucleotide-binding</keyword>
<evidence type="ECO:0000256" key="4">
    <source>
        <dbReference type="ARBA" id="ARBA00022679"/>
    </source>
</evidence>
<dbReference type="PROSITE" id="PS00108">
    <property type="entry name" value="PROTEIN_KINASE_ST"/>
    <property type="match status" value="1"/>
</dbReference>
<dbReference type="EC" id="2.7.11.1" evidence="1"/>
<evidence type="ECO:0000256" key="1">
    <source>
        <dbReference type="ARBA" id="ARBA00012513"/>
    </source>
</evidence>
<dbReference type="GO" id="GO:0005634">
    <property type="term" value="C:nucleus"/>
    <property type="evidence" value="ECO:0007669"/>
    <property type="project" value="TreeGrafter"/>
</dbReference>
<accession>A0A0K8TMR2</accession>
<dbReference type="Pfam" id="PF22949">
    <property type="entry name" value="HRI2_3H"/>
    <property type="match status" value="1"/>
</dbReference>
<feature type="coiled-coil region" evidence="10">
    <location>
        <begin position="535"/>
        <end position="562"/>
    </location>
</feature>
<dbReference type="InterPro" id="IPR050339">
    <property type="entry name" value="CC_SR_Kinase"/>
</dbReference>
<keyword evidence="4" id="KW-0808">Transferase</keyword>